<keyword evidence="3" id="KW-1185">Reference proteome</keyword>
<evidence type="ECO:0000256" key="1">
    <source>
        <dbReference type="SAM" id="MobiDB-lite"/>
    </source>
</evidence>
<sequence>MMDKKDSKFRLYLFRKLGEAVDATRMMWMTEFELSHETDTDTEDTMDGSYSTEGSTSTTATATAKMAYGDTFADEVEDATVDKTPYEMWEIESKIEGTGENAGRFKAKYFQGKFNKFTLKGETGGVDEYELEYGVNGRFQRGYATIPDEVEQKLDANGYKFHNTTADDPATENLESIPQPKVSSSSSTTSTSTSTSDK</sequence>
<dbReference type="InterPro" id="IPR011855">
    <property type="entry name" value="Phgtail_TP901_1"/>
</dbReference>
<dbReference type="PRINTS" id="PR01997">
    <property type="entry name" value="MTP2FAMILY"/>
</dbReference>
<evidence type="ECO:0000313" key="3">
    <source>
        <dbReference type="Proteomes" id="UP000665944"/>
    </source>
</evidence>
<evidence type="ECO:0000313" key="2">
    <source>
        <dbReference type="EMBL" id="MCM5673508.1"/>
    </source>
</evidence>
<comment type="caution">
    <text evidence="2">The sequence shown here is derived from an EMBL/GenBank/DDBJ whole genome shotgun (WGS) entry which is preliminary data.</text>
</comment>
<dbReference type="Proteomes" id="UP000665944">
    <property type="component" value="Unassembled WGS sequence"/>
</dbReference>
<protein>
    <submittedName>
        <fullName evidence="2">Phage major tail protein, TP901-1 family</fullName>
    </submittedName>
</protein>
<organism evidence="2 3">
    <name type="scientific">Staphylococcus hominis</name>
    <dbReference type="NCBI Taxonomy" id="1290"/>
    <lineage>
        <taxon>Bacteria</taxon>
        <taxon>Bacillati</taxon>
        <taxon>Bacillota</taxon>
        <taxon>Bacilli</taxon>
        <taxon>Bacillales</taxon>
        <taxon>Staphylococcaceae</taxon>
        <taxon>Staphylococcus</taxon>
    </lineage>
</organism>
<dbReference type="EMBL" id="JAGHKT020000047">
    <property type="protein sequence ID" value="MCM5673508.1"/>
    <property type="molecule type" value="Genomic_DNA"/>
</dbReference>
<dbReference type="Pfam" id="PF06199">
    <property type="entry name" value="Phage_tail_2"/>
    <property type="match status" value="1"/>
</dbReference>
<gene>
    <name evidence="2" type="ORF">J7T32_012325</name>
</gene>
<reference evidence="2 3" key="1">
    <citation type="submission" date="2022-06" db="EMBL/GenBank/DDBJ databases">
        <title>Staphylococcus hominis ShoR14 genome sequence.</title>
        <authorList>
            <person name="Yeo C.C."/>
            <person name="Chew C.H."/>
            <person name="Che Hamzah A.M."/>
            <person name="Al-Trad E.I."/>
        </authorList>
    </citation>
    <scope>NUCLEOTIDE SEQUENCE [LARGE SCALE GENOMIC DNA]</scope>
    <source>
        <strain evidence="2 3">ShoR14</strain>
    </source>
</reference>
<dbReference type="InterPro" id="IPR022345">
    <property type="entry name" value="Phage_69_Orf23_MTP"/>
</dbReference>
<proteinExistence type="predicted"/>
<dbReference type="AlphaFoldDB" id="A0A8X8GQM6"/>
<accession>A0A8X8GQM6</accession>
<name>A0A8X8GQM6_STAHO</name>
<dbReference type="NCBIfam" id="TIGR02126">
    <property type="entry name" value="phgtail_TP901_1"/>
    <property type="match status" value="1"/>
</dbReference>
<feature type="region of interest" description="Disordered" evidence="1">
    <location>
        <begin position="155"/>
        <end position="198"/>
    </location>
</feature>
<dbReference type="PRINTS" id="PR01998">
    <property type="entry name" value="MTP2STAPHYLO"/>
</dbReference>
<feature type="compositionally biased region" description="Low complexity" evidence="1">
    <location>
        <begin position="183"/>
        <end position="198"/>
    </location>
</feature>